<name>A0A146KA41_9EUKA</name>
<reference evidence="1" key="1">
    <citation type="submission" date="2015-07" db="EMBL/GenBank/DDBJ databases">
        <title>Adaptation to a free-living lifestyle via gene acquisitions in the diplomonad Trepomonas sp. PC1.</title>
        <authorList>
            <person name="Xu F."/>
            <person name="Jerlstrom-Hultqvist J."/>
            <person name="Kolisko M."/>
            <person name="Simpson A.G.B."/>
            <person name="Roger A.J."/>
            <person name="Svard S.G."/>
            <person name="Andersson J.O."/>
        </authorList>
    </citation>
    <scope>NUCLEOTIDE SEQUENCE</scope>
    <source>
        <strain evidence="1">PC1</strain>
    </source>
</reference>
<evidence type="ECO:0000313" key="1">
    <source>
        <dbReference type="EMBL" id="JAP92824.1"/>
    </source>
</evidence>
<feature type="non-terminal residue" evidence="1">
    <location>
        <position position="1"/>
    </location>
</feature>
<protein>
    <submittedName>
        <fullName evidence="1">Leucine rich repeats-containing protein</fullName>
    </submittedName>
</protein>
<dbReference type="SUPFAM" id="SSF52058">
    <property type="entry name" value="L domain-like"/>
    <property type="match status" value="1"/>
</dbReference>
<dbReference type="AlphaFoldDB" id="A0A146KA41"/>
<dbReference type="InterPro" id="IPR032675">
    <property type="entry name" value="LRR_dom_sf"/>
</dbReference>
<sequence>RIGQFAFSFCKRIYLLKSDSIIQIDNYAFYECTGLQKIILRNCDSISETSFEQCQFINFVYIPKCIVSIDDIGYMFSSLQEQ</sequence>
<dbReference type="Pfam" id="PF13306">
    <property type="entry name" value="LRR_5"/>
    <property type="match status" value="1"/>
</dbReference>
<dbReference type="InterPro" id="IPR026906">
    <property type="entry name" value="LRR_5"/>
</dbReference>
<gene>
    <name evidence="1" type="ORF">TPC1_15108</name>
</gene>
<dbReference type="Gene3D" id="3.80.10.10">
    <property type="entry name" value="Ribonuclease Inhibitor"/>
    <property type="match status" value="1"/>
</dbReference>
<organism evidence="1">
    <name type="scientific">Trepomonas sp. PC1</name>
    <dbReference type="NCBI Taxonomy" id="1076344"/>
    <lineage>
        <taxon>Eukaryota</taxon>
        <taxon>Metamonada</taxon>
        <taxon>Diplomonadida</taxon>
        <taxon>Hexamitidae</taxon>
        <taxon>Hexamitinae</taxon>
        <taxon>Trepomonas</taxon>
    </lineage>
</organism>
<dbReference type="EMBL" id="GDID01003782">
    <property type="protein sequence ID" value="JAP92824.1"/>
    <property type="molecule type" value="Transcribed_RNA"/>
</dbReference>
<proteinExistence type="predicted"/>
<feature type="non-terminal residue" evidence="1">
    <location>
        <position position="82"/>
    </location>
</feature>
<accession>A0A146KA41</accession>